<dbReference type="Pfam" id="PF02126">
    <property type="entry name" value="PTE"/>
    <property type="match status" value="1"/>
</dbReference>
<feature type="binding site" description="via carbamate group" evidence="4">
    <location>
        <position position="164"/>
    </location>
    <ligand>
        <name>Zn(2+)</name>
        <dbReference type="ChEBI" id="CHEBI:29105"/>
        <label>1</label>
    </ligand>
</feature>
<evidence type="ECO:0000256" key="1">
    <source>
        <dbReference type="ARBA" id="ARBA00022723"/>
    </source>
</evidence>
<reference evidence="6 7" key="1">
    <citation type="submission" date="2018-03" db="EMBL/GenBank/DDBJ databases">
        <title>Genomic Encyclopedia of Archaeal and Bacterial Type Strains, Phase II (KMG-II): from individual species to whole genera.</title>
        <authorList>
            <person name="Goeker M."/>
        </authorList>
    </citation>
    <scope>NUCLEOTIDE SEQUENCE [LARGE SCALE GENOMIC DNA]</scope>
    <source>
        <strain evidence="6 7">DSM 28057</strain>
    </source>
</reference>
<feature type="binding site" evidence="4">
    <location>
        <position position="46"/>
    </location>
    <ligand>
        <name>Zn(2+)</name>
        <dbReference type="ChEBI" id="CHEBI:29105"/>
        <label>1</label>
    </ligand>
</feature>
<evidence type="ECO:0000256" key="3">
    <source>
        <dbReference type="PIRSR" id="PIRSR601559-50"/>
    </source>
</evidence>
<organism evidence="6 7">
    <name type="scientific">Cecembia rubra</name>
    <dbReference type="NCBI Taxonomy" id="1485585"/>
    <lineage>
        <taxon>Bacteria</taxon>
        <taxon>Pseudomonadati</taxon>
        <taxon>Bacteroidota</taxon>
        <taxon>Cytophagia</taxon>
        <taxon>Cytophagales</taxon>
        <taxon>Cyclobacteriaceae</taxon>
        <taxon>Cecembia</taxon>
    </lineage>
</organism>
<name>A0A2P8E6L4_9BACT</name>
<proteinExistence type="inferred from homology"/>
<feature type="binding site" evidence="4">
    <location>
        <position position="226"/>
    </location>
    <ligand>
        <name>Zn(2+)</name>
        <dbReference type="ChEBI" id="CHEBI:29105"/>
        <label>2</label>
    </ligand>
</feature>
<comment type="caution">
    <text evidence="6">The sequence shown here is derived from an EMBL/GenBank/DDBJ whole genome shotgun (WGS) entry which is preliminary data.</text>
</comment>
<dbReference type="EMBL" id="PYGF01000004">
    <property type="protein sequence ID" value="PSL05110.1"/>
    <property type="molecule type" value="Genomic_DNA"/>
</dbReference>
<keyword evidence="7" id="KW-1185">Reference proteome</keyword>
<comment type="cofactor">
    <cofactor evidence="4">
        <name>a divalent metal cation</name>
        <dbReference type="ChEBI" id="CHEBI:60240"/>
    </cofactor>
    <text evidence="4">Binds 2 divalent metal cations per subunit.</text>
</comment>
<evidence type="ECO:0000256" key="4">
    <source>
        <dbReference type="PIRSR" id="PIRSR601559-51"/>
    </source>
</evidence>
<feature type="modified residue" description="N6-carboxylysine" evidence="3 5">
    <location>
        <position position="164"/>
    </location>
</feature>
<feature type="binding site" evidence="4">
    <location>
        <position position="279"/>
    </location>
    <ligand>
        <name>Zn(2+)</name>
        <dbReference type="ChEBI" id="CHEBI:29105"/>
        <label>1</label>
    </ligand>
</feature>
<evidence type="ECO:0000313" key="7">
    <source>
        <dbReference type="Proteomes" id="UP000240708"/>
    </source>
</evidence>
<evidence type="ECO:0000313" key="6">
    <source>
        <dbReference type="EMBL" id="PSL05110.1"/>
    </source>
</evidence>
<dbReference type="PROSITE" id="PS51347">
    <property type="entry name" value="PHOSPHOTRIESTERASE_2"/>
    <property type="match status" value="1"/>
</dbReference>
<gene>
    <name evidence="6" type="ORF">CLV48_104285</name>
</gene>
<dbReference type="PANTHER" id="PTHR10819">
    <property type="entry name" value="PHOSPHOTRIESTERASE-RELATED"/>
    <property type="match status" value="1"/>
</dbReference>
<dbReference type="Proteomes" id="UP000240708">
    <property type="component" value="Unassembled WGS sequence"/>
</dbReference>
<dbReference type="Gene3D" id="3.20.20.140">
    <property type="entry name" value="Metal-dependent hydrolases"/>
    <property type="match status" value="1"/>
</dbReference>
<keyword evidence="1 4" id="KW-0479">Metal-binding</keyword>
<dbReference type="InterPro" id="IPR001559">
    <property type="entry name" value="Phosphotriesterase"/>
</dbReference>
<sequence>MKKNLFLITILLLLQCCKSPEKNGSLTIQTVNGEIEPDALGVALIHEHVLVDFIGADSTGFHRWDKEEVVSFLIPYIKEIQDRGVKTIMECTPSYLGKDPELLRLLSEKTGMQILTNVGYYGAISGKYLPEHAYQESAEQLSKRWIREAQYGIADSGIKPGFIKISVNEGSVLSGLDAKLVKAAGLTHLETGLLIVAHTGTWQTARAQMDILQSLNVPLENFVWVHAQNEKDFENYLRANKEGVWISLDGVVWDLKGHLDRLVFMKEQVGLDRVLISHDAGWYEPGLEEQKNFKGFTSIFDELIPLLYENGFTKKDLDLLLIENPKRAFSIGRQ</sequence>
<protein>
    <submittedName>
        <fullName evidence="6">Phosphotriesterase-related protein</fullName>
    </submittedName>
</protein>
<feature type="binding site" evidence="4">
    <location>
        <position position="48"/>
    </location>
    <ligand>
        <name>Zn(2+)</name>
        <dbReference type="ChEBI" id="CHEBI:29105"/>
        <label>1</label>
    </ligand>
</feature>
<comment type="similarity">
    <text evidence="5">Belongs to the metallo-dependent hydrolases superfamily. Phosphotriesterase family.</text>
</comment>
<dbReference type="PANTHER" id="PTHR10819:SF3">
    <property type="entry name" value="PHOSPHOTRIESTERASE-RELATED PROTEIN"/>
    <property type="match status" value="1"/>
</dbReference>
<keyword evidence="2" id="KW-0378">Hydrolase</keyword>
<dbReference type="GO" id="GO:0016787">
    <property type="term" value="F:hydrolase activity"/>
    <property type="evidence" value="ECO:0007669"/>
    <property type="project" value="UniProtKB-KW"/>
</dbReference>
<accession>A0A2P8E6L4</accession>
<evidence type="ECO:0000256" key="5">
    <source>
        <dbReference type="PROSITE-ProRule" id="PRU00679"/>
    </source>
</evidence>
<dbReference type="RefSeq" id="WP_106567135.1">
    <property type="nucleotide sequence ID" value="NZ_PYGF01000004.1"/>
</dbReference>
<dbReference type="AlphaFoldDB" id="A0A2P8E6L4"/>
<dbReference type="GO" id="GO:0008270">
    <property type="term" value="F:zinc ion binding"/>
    <property type="evidence" value="ECO:0007669"/>
    <property type="project" value="InterPro"/>
</dbReference>
<feature type="binding site" description="via carbamate group" evidence="4">
    <location>
        <position position="164"/>
    </location>
    <ligand>
        <name>Zn(2+)</name>
        <dbReference type="ChEBI" id="CHEBI:29105"/>
        <label>2</label>
    </ligand>
</feature>
<dbReference type="OrthoDB" id="105927at2"/>
<dbReference type="SUPFAM" id="SSF51556">
    <property type="entry name" value="Metallo-dependent hydrolases"/>
    <property type="match status" value="1"/>
</dbReference>
<evidence type="ECO:0000256" key="2">
    <source>
        <dbReference type="ARBA" id="ARBA00022801"/>
    </source>
</evidence>
<feature type="binding site" evidence="4">
    <location>
        <position position="198"/>
    </location>
    <ligand>
        <name>Zn(2+)</name>
        <dbReference type="ChEBI" id="CHEBI:29105"/>
        <label>2</label>
    </ligand>
</feature>
<dbReference type="InterPro" id="IPR032466">
    <property type="entry name" value="Metal_Hydrolase"/>
</dbReference>